<dbReference type="GO" id="GO:0045047">
    <property type="term" value="P:protein targeting to ER"/>
    <property type="evidence" value="ECO:0007669"/>
    <property type="project" value="TreeGrafter"/>
</dbReference>
<dbReference type="Pfam" id="PF06645">
    <property type="entry name" value="SPC12"/>
    <property type="match status" value="1"/>
</dbReference>
<accession>A0A9P3PWW7</accession>
<keyword evidence="6 9" id="KW-1133">Transmembrane helix</keyword>
<keyword evidence="4 9" id="KW-0812">Transmembrane</keyword>
<evidence type="ECO:0000256" key="5">
    <source>
        <dbReference type="ARBA" id="ARBA00022824"/>
    </source>
</evidence>
<dbReference type="InterPro" id="IPR009542">
    <property type="entry name" value="Spc1/SPCS1"/>
</dbReference>
<keyword evidence="7 9" id="KW-0472">Membrane</keyword>
<sequence>MSLNSYIQELVEGRIDFAGQALVEKIAHIVLIATTIVSFIAGFVLQSLTVTFSIFGASTLLLALIVLPPWPMFNAHPVKWLPRVEDKSKSTESSTAR</sequence>
<evidence type="ECO:0000313" key="10">
    <source>
        <dbReference type="EMBL" id="GLB42691.1"/>
    </source>
</evidence>
<evidence type="ECO:0000313" key="11">
    <source>
        <dbReference type="Proteomes" id="UP001063166"/>
    </source>
</evidence>
<comment type="function">
    <text evidence="8">Component of the signal peptidase complex (SPC) which catalyzes the cleavage of N-terminal signal sequences from nascent proteins as they are translocated into the lumen of the endoplasmic reticulum. Dispensable for SPC enzymatic activity.</text>
</comment>
<organism evidence="10 11">
    <name type="scientific">Lyophyllum shimeji</name>
    <name type="common">Hon-shimeji</name>
    <name type="synonym">Tricholoma shimeji</name>
    <dbReference type="NCBI Taxonomy" id="47721"/>
    <lineage>
        <taxon>Eukaryota</taxon>
        <taxon>Fungi</taxon>
        <taxon>Dikarya</taxon>
        <taxon>Basidiomycota</taxon>
        <taxon>Agaricomycotina</taxon>
        <taxon>Agaricomycetes</taxon>
        <taxon>Agaricomycetidae</taxon>
        <taxon>Agaricales</taxon>
        <taxon>Tricholomatineae</taxon>
        <taxon>Lyophyllaceae</taxon>
        <taxon>Lyophyllum</taxon>
    </lineage>
</organism>
<dbReference type="PANTHER" id="PTHR13202">
    <property type="entry name" value="MICROSOMAL SIGNAL PEPTIDASE 12 KDA SUBUNIT"/>
    <property type="match status" value="1"/>
</dbReference>
<comment type="caution">
    <text evidence="10">The sequence shown here is derived from an EMBL/GenBank/DDBJ whole genome shotgun (WGS) entry which is preliminary data.</text>
</comment>
<dbReference type="Proteomes" id="UP001063166">
    <property type="component" value="Unassembled WGS sequence"/>
</dbReference>
<reference evidence="10" key="1">
    <citation type="submission" date="2022-07" db="EMBL/GenBank/DDBJ databases">
        <title>The genome of Lyophyllum shimeji provides insight into the initial evolution of ectomycorrhizal fungal genome.</title>
        <authorList>
            <person name="Kobayashi Y."/>
            <person name="Shibata T."/>
            <person name="Hirakawa H."/>
            <person name="Shigenobu S."/>
            <person name="Nishiyama T."/>
            <person name="Yamada A."/>
            <person name="Hasebe M."/>
            <person name="Kawaguchi M."/>
        </authorList>
    </citation>
    <scope>NUCLEOTIDE SEQUENCE</scope>
    <source>
        <strain evidence="10">AT787</strain>
    </source>
</reference>
<gene>
    <name evidence="10" type="ORF">LshimejAT787_1201400</name>
</gene>
<comment type="subcellular location">
    <subcellularLocation>
        <location evidence="1">Endoplasmic reticulum membrane</location>
        <topology evidence="1">Multi-pass membrane protein</topology>
    </subcellularLocation>
</comment>
<dbReference type="GO" id="GO:0006465">
    <property type="term" value="P:signal peptide processing"/>
    <property type="evidence" value="ECO:0007669"/>
    <property type="project" value="InterPro"/>
</dbReference>
<protein>
    <recommendedName>
        <fullName evidence="3">Signal peptidase complex subunit 1</fullName>
    </recommendedName>
</protein>
<dbReference type="GO" id="GO:0005787">
    <property type="term" value="C:signal peptidase complex"/>
    <property type="evidence" value="ECO:0007669"/>
    <property type="project" value="InterPro"/>
</dbReference>
<evidence type="ECO:0000256" key="7">
    <source>
        <dbReference type="ARBA" id="ARBA00023136"/>
    </source>
</evidence>
<dbReference type="EMBL" id="BRPK01000012">
    <property type="protein sequence ID" value="GLB42691.1"/>
    <property type="molecule type" value="Genomic_DNA"/>
</dbReference>
<evidence type="ECO:0000256" key="9">
    <source>
        <dbReference type="SAM" id="Phobius"/>
    </source>
</evidence>
<evidence type="ECO:0000256" key="6">
    <source>
        <dbReference type="ARBA" id="ARBA00022989"/>
    </source>
</evidence>
<evidence type="ECO:0000256" key="1">
    <source>
        <dbReference type="ARBA" id="ARBA00004477"/>
    </source>
</evidence>
<dbReference type="OrthoDB" id="263893at2759"/>
<keyword evidence="5" id="KW-0256">Endoplasmic reticulum</keyword>
<evidence type="ECO:0000256" key="2">
    <source>
        <dbReference type="ARBA" id="ARBA00005245"/>
    </source>
</evidence>
<feature type="transmembrane region" description="Helical" evidence="9">
    <location>
        <begin position="52"/>
        <end position="73"/>
    </location>
</feature>
<proteinExistence type="inferred from homology"/>
<evidence type="ECO:0000256" key="4">
    <source>
        <dbReference type="ARBA" id="ARBA00022692"/>
    </source>
</evidence>
<dbReference type="AlphaFoldDB" id="A0A9P3PWW7"/>
<evidence type="ECO:0000256" key="8">
    <source>
        <dbReference type="ARBA" id="ARBA00045204"/>
    </source>
</evidence>
<keyword evidence="11" id="KW-1185">Reference proteome</keyword>
<feature type="transmembrane region" description="Helical" evidence="9">
    <location>
        <begin position="26"/>
        <end position="45"/>
    </location>
</feature>
<evidence type="ECO:0000256" key="3">
    <source>
        <dbReference type="ARBA" id="ARBA00017059"/>
    </source>
</evidence>
<dbReference type="PANTHER" id="PTHR13202:SF0">
    <property type="entry name" value="SIGNAL PEPTIDASE COMPLEX SUBUNIT 1"/>
    <property type="match status" value="1"/>
</dbReference>
<name>A0A9P3PWW7_LYOSH</name>
<comment type="similarity">
    <text evidence="2">Belongs to the SPCS1 family.</text>
</comment>